<evidence type="ECO:0000313" key="3">
    <source>
        <dbReference type="Proteomes" id="UP000008744"/>
    </source>
</evidence>
<feature type="domain" description="TH1" evidence="1">
    <location>
        <begin position="96"/>
        <end position="274"/>
    </location>
</feature>
<dbReference type="eggNOG" id="KOG0164">
    <property type="taxonomic scope" value="Eukaryota"/>
</dbReference>
<dbReference type="GO" id="GO:0003774">
    <property type="term" value="F:cytoskeletal motor activity"/>
    <property type="evidence" value="ECO:0007669"/>
    <property type="project" value="InterPro"/>
</dbReference>
<dbReference type="PROSITE" id="PS51757">
    <property type="entry name" value="TH1"/>
    <property type="match status" value="1"/>
</dbReference>
<dbReference type="EMBL" id="CH479211">
    <property type="protein sequence ID" value="EDW33069.1"/>
    <property type="molecule type" value="Genomic_DNA"/>
</dbReference>
<protein>
    <submittedName>
        <fullName evidence="2">GL16179</fullName>
    </submittedName>
</protein>
<evidence type="ECO:0000259" key="1">
    <source>
        <dbReference type="PROSITE" id="PS51757"/>
    </source>
</evidence>
<dbReference type="OrthoDB" id="6108017at2759"/>
<dbReference type="GO" id="GO:0016459">
    <property type="term" value="C:myosin complex"/>
    <property type="evidence" value="ECO:0007669"/>
    <property type="project" value="InterPro"/>
</dbReference>
<reference evidence="2 3" key="1">
    <citation type="journal article" date="2007" name="Nature">
        <title>Evolution of genes and genomes on the Drosophila phylogeny.</title>
        <authorList>
            <consortium name="Drosophila 12 Genomes Consortium"/>
            <person name="Clark A.G."/>
            <person name="Eisen M.B."/>
            <person name="Smith D.R."/>
            <person name="Bergman C.M."/>
            <person name="Oliver B."/>
            <person name="Markow T.A."/>
            <person name="Kaufman T.C."/>
            <person name="Kellis M."/>
            <person name="Gelbart W."/>
            <person name="Iyer V.N."/>
            <person name="Pollard D.A."/>
            <person name="Sackton T.B."/>
            <person name="Larracuente A.M."/>
            <person name="Singh N.D."/>
            <person name="Abad J.P."/>
            <person name="Abt D.N."/>
            <person name="Adryan B."/>
            <person name="Aguade M."/>
            <person name="Akashi H."/>
            <person name="Anderson W.W."/>
            <person name="Aquadro C.F."/>
            <person name="Ardell D.H."/>
            <person name="Arguello R."/>
            <person name="Artieri C.G."/>
            <person name="Barbash D.A."/>
            <person name="Barker D."/>
            <person name="Barsanti P."/>
            <person name="Batterham P."/>
            <person name="Batzoglou S."/>
            <person name="Begun D."/>
            <person name="Bhutkar A."/>
            <person name="Blanco E."/>
            <person name="Bosak S.A."/>
            <person name="Bradley R.K."/>
            <person name="Brand A.D."/>
            <person name="Brent M.R."/>
            <person name="Brooks A.N."/>
            <person name="Brown R.H."/>
            <person name="Butlin R.K."/>
            <person name="Caggese C."/>
            <person name="Calvi B.R."/>
            <person name="Bernardo de Carvalho A."/>
            <person name="Caspi A."/>
            <person name="Castrezana S."/>
            <person name="Celniker S.E."/>
            <person name="Chang J.L."/>
            <person name="Chapple C."/>
            <person name="Chatterji S."/>
            <person name="Chinwalla A."/>
            <person name="Civetta A."/>
            <person name="Clifton S.W."/>
            <person name="Comeron J.M."/>
            <person name="Costello J.C."/>
            <person name="Coyne J.A."/>
            <person name="Daub J."/>
            <person name="David R.G."/>
            <person name="Delcher A.L."/>
            <person name="Delehaunty K."/>
            <person name="Do C.B."/>
            <person name="Ebling H."/>
            <person name="Edwards K."/>
            <person name="Eickbush T."/>
            <person name="Evans J.D."/>
            <person name="Filipski A."/>
            <person name="Findeiss S."/>
            <person name="Freyhult E."/>
            <person name="Fulton L."/>
            <person name="Fulton R."/>
            <person name="Garcia A.C."/>
            <person name="Gardiner A."/>
            <person name="Garfield D.A."/>
            <person name="Garvin B.E."/>
            <person name="Gibson G."/>
            <person name="Gilbert D."/>
            <person name="Gnerre S."/>
            <person name="Godfrey J."/>
            <person name="Good R."/>
            <person name="Gotea V."/>
            <person name="Gravely B."/>
            <person name="Greenberg A.J."/>
            <person name="Griffiths-Jones S."/>
            <person name="Gross S."/>
            <person name="Guigo R."/>
            <person name="Gustafson E.A."/>
            <person name="Haerty W."/>
            <person name="Hahn M.W."/>
            <person name="Halligan D.L."/>
            <person name="Halpern A.L."/>
            <person name="Halter G.M."/>
            <person name="Han M.V."/>
            <person name="Heger A."/>
            <person name="Hillier L."/>
            <person name="Hinrichs A.S."/>
            <person name="Holmes I."/>
            <person name="Hoskins R.A."/>
            <person name="Hubisz M.J."/>
            <person name="Hultmark D."/>
            <person name="Huntley M.A."/>
            <person name="Jaffe D.B."/>
            <person name="Jagadeeshan S."/>
            <person name="Jeck W.R."/>
            <person name="Johnson J."/>
            <person name="Jones C.D."/>
            <person name="Jordan W.C."/>
            <person name="Karpen G.H."/>
            <person name="Kataoka E."/>
            <person name="Keightley P.D."/>
            <person name="Kheradpour P."/>
            <person name="Kirkness E.F."/>
            <person name="Koerich L.B."/>
            <person name="Kristiansen K."/>
            <person name="Kudrna D."/>
            <person name="Kulathinal R.J."/>
            <person name="Kumar S."/>
            <person name="Kwok R."/>
            <person name="Lander E."/>
            <person name="Langley C.H."/>
            <person name="Lapoint R."/>
            <person name="Lazzaro B.P."/>
            <person name="Lee S.J."/>
            <person name="Levesque L."/>
            <person name="Li R."/>
            <person name="Lin C.F."/>
            <person name="Lin M.F."/>
            <person name="Lindblad-Toh K."/>
            <person name="Llopart A."/>
            <person name="Long M."/>
            <person name="Low L."/>
            <person name="Lozovsky E."/>
            <person name="Lu J."/>
            <person name="Luo M."/>
            <person name="Machado C.A."/>
            <person name="Makalowski W."/>
            <person name="Marzo M."/>
            <person name="Matsuda M."/>
            <person name="Matzkin L."/>
            <person name="McAllister B."/>
            <person name="McBride C.S."/>
            <person name="McKernan B."/>
            <person name="McKernan K."/>
            <person name="Mendez-Lago M."/>
            <person name="Minx P."/>
            <person name="Mollenhauer M.U."/>
            <person name="Montooth K."/>
            <person name="Mount S.M."/>
            <person name="Mu X."/>
            <person name="Myers E."/>
            <person name="Negre B."/>
            <person name="Newfeld S."/>
            <person name="Nielsen R."/>
            <person name="Noor M.A."/>
            <person name="O'Grady P."/>
            <person name="Pachter L."/>
            <person name="Papaceit M."/>
            <person name="Parisi M.J."/>
            <person name="Parisi M."/>
            <person name="Parts L."/>
            <person name="Pedersen J.S."/>
            <person name="Pesole G."/>
            <person name="Phillippy A.M."/>
            <person name="Ponting C.P."/>
            <person name="Pop M."/>
            <person name="Porcelli D."/>
            <person name="Powell J.R."/>
            <person name="Prohaska S."/>
            <person name="Pruitt K."/>
            <person name="Puig M."/>
            <person name="Quesneville H."/>
            <person name="Ram K.R."/>
            <person name="Rand D."/>
            <person name="Rasmussen M.D."/>
            <person name="Reed L.K."/>
            <person name="Reenan R."/>
            <person name="Reily A."/>
            <person name="Remington K.A."/>
            <person name="Rieger T.T."/>
            <person name="Ritchie M.G."/>
            <person name="Robin C."/>
            <person name="Rogers Y.H."/>
            <person name="Rohde C."/>
            <person name="Rozas J."/>
            <person name="Rubenfield M.J."/>
            <person name="Ruiz A."/>
            <person name="Russo S."/>
            <person name="Salzberg S.L."/>
            <person name="Sanchez-Gracia A."/>
            <person name="Saranga D.J."/>
            <person name="Sato H."/>
            <person name="Schaeffer S.W."/>
            <person name="Schatz M.C."/>
            <person name="Schlenke T."/>
            <person name="Schwartz R."/>
            <person name="Segarra C."/>
            <person name="Singh R.S."/>
            <person name="Sirot L."/>
            <person name="Sirota M."/>
            <person name="Sisneros N.B."/>
            <person name="Smith C.D."/>
            <person name="Smith T.F."/>
            <person name="Spieth J."/>
            <person name="Stage D.E."/>
            <person name="Stark A."/>
            <person name="Stephan W."/>
            <person name="Strausberg R.L."/>
            <person name="Strempel S."/>
            <person name="Sturgill D."/>
            <person name="Sutton G."/>
            <person name="Sutton G.G."/>
            <person name="Tao W."/>
            <person name="Teichmann S."/>
            <person name="Tobari Y.N."/>
            <person name="Tomimura Y."/>
            <person name="Tsolas J.M."/>
            <person name="Valente V.L."/>
            <person name="Venter E."/>
            <person name="Venter J.C."/>
            <person name="Vicario S."/>
            <person name="Vieira F.G."/>
            <person name="Vilella A.J."/>
            <person name="Villasante A."/>
            <person name="Walenz B."/>
            <person name="Wang J."/>
            <person name="Wasserman M."/>
            <person name="Watts T."/>
            <person name="Wilson D."/>
            <person name="Wilson R.K."/>
            <person name="Wing R.A."/>
            <person name="Wolfner M.F."/>
            <person name="Wong A."/>
            <person name="Wong G.K."/>
            <person name="Wu C.I."/>
            <person name="Wu G."/>
            <person name="Yamamoto D."/>
            <person name="Yang H.P."/>
            <person name="Yang S.P."/>
            <person name="Yorke J.A."/>
            <person name="Yoshida K."/>
            <person name="Zdobnov E."/>
            <person name="Zhang P."/>
            <person name="Zhang Y."/>
            <person name="Zimin A.V."/>
            <person name="Baldwin J."/>
            <person name="Abdouelleil A."/>
            <person name="Abdulkadir J."/>
            <person name="Abebe A."/>
            <person name="Abera B."/>
            <person name="Abreu J."/>
            <person name="Acer S.C."/>
            <person name="Aftuck L."/>
            <person name="Alexander A."/>
            <person name="An P."/>
            <person name="Anderson E."/>
            <person name="Anderson S."/>
            <person name="Arachi H."/>
            <person name="Azer M."/>
            <person name="Bachantsang P."/>
            <person name="Barry A."/>
            <person name="Bayul T."/>
            <person name="Berlin A."/>
            <person name="Bessette D."/>
            <person name="Bloom T."/>
            <person name="Blye J."/>
            <person name="Boguslavskiy L."/>
            <person name="Bonnet C."/>
            <person name="Boukhgalter B."/>
            <person name="Bourzgui I."/>
            <person name="Brown A."/>
            <person name="Cahill P."/>
            <person name="Channer S."/>
            <person name="Cheshatsang Y."/>
            <person name="Chuda L."/>
            <person name="Citroen M."/>
            <person name="Collymore A."/>
            <person name="Cooke P."/>
            <person name="Costello M."/>
            <person name="D'Aco K."/>
            <person name="Daza R."/>
            <person name="De Haan G."/>
            <person name="DeGray S."/>
            <person name="DeMaso C."/>
            <person name="Dhargay N."/>
            <person name="Dooley K."/>
            <person name="Dooley E."/>
            <person name="Doricent M."/>
            <person name="Dorje P."/>
            <person name="Dorjee K."/>
            <person name="Dupes A."/>
            <person name="Elong R."/>
            <person name="Falk J."/>
            <person name="Farina A."/>
            <person name="Faro S."/>
            <person name="Ferguson D."/>
            <person name="Fisher S."/>
            <person name="Foley C.D."/>
            <person name="Franke A."/>
            <person name="Friedrich D."/>
            <person name="Gadbois L."/>
            <person name="Gearin G."/>
            <person name="Gearin C.R."/>
            <person name="Giannoukos G."/>
            <person name="Goode T."/>
            <person name="Graham J."/>
            <person name="Grandbois E."/>
            <person name="Grewal S."/>
            <person name="Gyaltsen K."/>
            <person name="Hafez N."/>
            <person name="Hagos B."/>
            <person name="Hall J."/>
            <person name="Henson C."/>
            <person name="Hollinger A."/>
            <person name="Honan T."/>
            <person name="Huard M.D."/>
            <person name="Hughes L."/>
            <person name="Hurhula B."/>
            <person name="Husby M.E."/>
            <person name="Kamat A."/>
            <person name="Kanga B."/>
            <person name="Kashin S."/>
            <person name="Khazanovich D."/>
            <person name="Kisner P."/>
            <person name="Lance K."/>
            <person name="Lara M."/>
            <person name="Lee W."/>
            <person name="Lennon N."/>
            <person name="Letendre F."/>
            <person name="LeVine R."/>
            <person name="Lipovsky A."/>
            <person name="Liu X."/>
            <person name="Liu J."/>
            <person name="Liu S."/>
            <person name="Lokyitsang T."/>
            <person name="Lokyitsang Y."/>
            <person name="Lubonja R."/>
            <person name="Lui A."/>
            <person name="MacDonald P."/>
            <person name="Magnisalis V."/>
            <person name="Maru K."/>
            <person name="Matthews C."/>
            <person name="McCusker W."/>
            <person name="McDonough S."/>
            <person name="Mehta T."/>
            <person name="Meldrim J."/>
            <person name="Meneus L."/>
            <person name="Mihai O."/>
            <person name="Mihalev A."/>
            <person name="Mihova T."/>
            <person name="Mittelman R."/>
            <person name="Mlenga V."/>
            <person name="Montmayeur A."/>
            <person name="Mulrain L."/>
            <person name="Navidi A."/>
            <person name="Naylor J."/>
            <person name="Negash T."/>
            <person name="Nguyen T."/>
            <person name="Nguyen N."/>
            <person name="Nicol R."/>
            <person name="Norbu C."/>
            <person name="Norbu N."/>
            <person name="Novod N."/>
            <person name="O'Neill B."/>
            <person name="Osman S."/>
            <person name="Markiewicz E."/>
            <person name="Oyono O.L."/>
            <person name="Patti C."/>
            <person name="Phunkhang P."/>
            <person name="Pierre F."/>
            <person name="Priest M."/>
            <person name="Raghuraman S."/>
            <person name="Rege F."/>
            <person name="Reyes R."/>
            <person name="Rise C."/>
            <person name="Rogov P."/>
            <person name="Ross K."/>
            <person name="Ryan E."/>
            <person name="Settipalli S."/>
            <person name="Shea T."/>
            <person name="Sherpa N."/>
            <person name="Shi L."/>
            <person name="Shih D."/>
            <person name="Sparrow T."/>
            <person name="Spaulding J."/>
            <person name="Stalker J."/>
            <person name="Stange-Thomann N."/>
            <person name="Stavropoulos S."/>
            <person name="Stone C."/>
            <person name="Strader C."/>
            <person name="Tesfaye S."/>
            <person name="Thomson T."/>
            <person name="Thoulutsang Y."/>
            <person name="Thoulutsang D."/>
            <person name="Topham K."/>
            <person name="Topping I."/>
            <person name="Tsamla T."/>
            <person name="Vassiliev H."/>
            <person name="Vo A."/>
            <person name="Wangchuk T."/>
            <person name="Wangdi T."/>
            <person name="Weiand M."/>
            <person name="Wilkinson J."/>
            <person name="Wilson A."/>
            <person name="Yadav S."/>
            <person name="Young G."/>
            <person name="Yu Q."/>
            <person name="Zembek L."/>
            <person name="Zhong D."/>
            <person name="Zimmer A."/>
            <person name="Zwirko Z."/>
            <person name="Jaffe D.B."/>
            <person name="Alvarez P."/>
            <person name="Brockman W."/>
            <person name="Butler J."/>
            <person name="Chin C."/>
            <person name="Gnerre S."/>
            <person name="Grabherr M."/>
            <person name="Kleber M."/>
            <person name="Mauceli E."/>
            <person name="MacCallum I."/>
        </authorList>
    </citation>
    <scope>NUCLEOTIDE SEQUENCE [LARGE SCALE GENOMIC DNA]</scope>
    <source>
        <strain evidence="3">MSH-3 / Tucson 14011-0111.49</strain>
    </source>
</reference>
<feature type="non-terminal residue" evidence="2">
    <location>
        <position position="1"/>
    </location>
</feature>
<dbReference type="SMR" id="B4H5L7"/>
<evidence type="ECO:0000313" key="2">
    <source>
        <dbReference type="EMBL" id="EDW33069.1"/>
    </source>
</evidence>
<proteinExistence type="predicted"/>
<organism evidence="3">
    <name type="scientific">Drosophila persimilis</name>
    <name type="common">Fruit fly</name>
    <dbReference type="NCBI Taxonomy" id="7234"/>
    <lineage>
        <taxon>Eukaryota</taxon>
        <taxon>Metazoa</taxon>
        <taxon>Ecdysozoa</taxon>
        <taxon>Arthropoda</taxon>
        <taxon>Hexapoda</taxon>
        <taxon>Insecta</taxon>
        <taxon>Pterygota</taxon>
        <taxon>Neoptera</taxon>
        <taxon>Endopterygota</taxon>
        <taxon>Diptera</taxon>
        <taxon>Brachycera</taxon>
        <taxon>Muscomorpha</taxon>
        <taxon>Ephydroidea</taxon>
        <taxon>Drosophilidae</taxon>
        <taxon>Drosophila</taxon>
        <taxon>Sophophora</taxon>
    </lineage>
</organism>
<dbReference type="OMA" id="FHITCEN"/>
<dbReference type="Pfam" id="PF06017">
    <property type="entry name" value="Myosin_TH1"/>
    <property type="match status" value="1"/>
</dbReference>
<name>B4H5L7_DROPE</name>
<keyword evidence="3" id="KW-1185">Reference proteome</keyword>
<dbReference type="Proteomes" id="UP000008744">
    <property type="component" value="Unassembled WGS sequence"/>
</dbReference>
<accession>B4H5L7</accession>
<dbReference type="STRING" id="7234.B4H5L7"/>
<sequence>FIKGFITRNDPPNGFNEDFIANAKRMWLLRLRKELPKKVLDKSWPSAPAHCQEASEFLHRLHRLHLARIYRLALTPQRKRQFELKFLAEKVFKGKKNNYAASVGTWFQEDRIPKEHIQRVNDFVASTFGSEQLKYQSFCTKFDRHGYKSRERFILLSNKAVYVLDGKTYKQKHRLPLDKIDFTLTNHNDDLMVIRIPLDLKKDKGDLILIIPRIIEFCTYIIDTVGTAQIVSIVDRDSLEHNKVKGKSGIIEFQTGAEAGVLLDNKKLVVINTA</sequence>
<dbReference type="InterPro" id="IPR010926">
    <property type="entry name" value="Myosin_TH1"/>
</dbReference>
<dbReference type="HOGENOM" id="CLU_059860_0_0_1"/>
<gene>
    <name evidence="2" type="primary">Dper\GL16179</name>
    <name evidence="2" type="ORF">Dper_GL16179</name>
</gene>
<dbReference type="PhylomeDB" id="B4H5L7"/>
<dbReference type="AlphaFoldDB" id="B4H5L7"/>